<evidence type="ECO:0000313" key="1">
    <source>
        <dbReference type="EMBL" id="GAH89561.1"/>
    </source>
</evidence>
<dbReference type="EMBL" id="BARU01036413">
    <property type="protein sequence ID" value="GAH89561.1"/>
    <property type="molecule type" value="Genomic_DNA"/>
</dbReference>
<name>X1J4C5_9ZZZZ</name>
<gene>
    <name evidence="1" type="ORF">S03H2_56860</name>
</gene>
<organism evidence="1">
    <name type="scientific">marine sediment metagenome</name>
    <dbReference type="NCBI Taxonomy" id="412755"/>
    <lineage>
        <taxon>unclassified sequences</taxon>
        <taxon>metagenomes</taxon>
        <taxon>ecological metagenomes</taxon>
    </lineage>
</organism>
<sequence>MSEFAFETIEELHRQLARGPIRVRRQQVRRIEALVEGLEPDRLYPYDFLFYRITRYRPREDVRESYPGTRLLPDLLAMLRGLSAGAPADVSDAGERVYCLAEVAESCNVSVRTVRRWRRRGLPAAFYRFGEGRVRMCVRESVLARFVERNADLVDASGRFCRLTPSEQAEIVRRARRTLASGRASPTAVAAHIAEQIRRAPETVRLALLRHDRENPG</sequence>
<dbReference type="Gene3D" id="1.10.10.10">
    <property type="entry name" value="Winged helix-like DNA-binding domain superfamily/Winged helix DNA-binding domain"/>
    <property type="match status" value="1"/>
</dbReference>
<dbReference type="InterPro" id="IPR036388">
    <property type="entry name" value="WH-like_DNA-bd_sf"/>
</dbReference>
<protein>
    <submittedName>
        <fullName evidence="1">Uncharacterized protein</fullName>
    </submittedName>
</protein>
<dbReference type="SUPFAM" id="SSF46955">
    <property type="entry name" value="Putative DNA-binding domain"/>
    <property type="match status" value="1"/>
</dbReference>
<accession>X1J4C5</accession>
<dbReference type="AlphaFoldDB" id="X1J4C5"/>
<dbReference type="InterPro" id="IPR009061">
    <property type="entry name" value="DNA-bd_dom_put_sf"/>
</dbReference>
<proteinExistence type="predicted"/>
<reference evidence="1" key="1">
    <citation type="journal article" date="2014" name="Front. Microbiol.">
        <title>High frequency of phylogenetically diverse reductive dehalogenase-homologous genes in deep subseafloor sedimentary metagenomes.</title>
        <authorList>
            <person name="Kawai M."/>
            <person name="Futagami T."/>
            <person name="Toyoda A."/>
            <person name="Takaki Y."/>
            <person name="Nishi S."/>
            <person name="Hori S."/>
            <person name="Arai W."/>
            <person name="Tsubouchi T."/>
            <person name="Morono Y."/>
            <person name="Uchiyama I."/>
            <person name="Ito T."/>
            <person name="Fujiyama A."/>
            <person name="Inagaki F."/>
            <person name="Takami H."/>
        </authorList>
    </citation>
    <scope>NUCLEOTIDE SEQUENCE</scope>
    <source>
        <strain evidence="1">Expedition CK06-06</strain>
    </source>
</reference>
<comment type="caution">
    <text evidence="1">The sequence shown here is derived from an EMBL/GenBank/DDBJ whole genome shotgun (WGS) entry which is preliminary data.</text>
</comment>
<feature type="non-terminal residue" evidence="1">
    <location>
        <position position="217"/>
    </location>
</feature>